<dbReference type="AlphaFoldDB" id="C7QG02"/>
<dbReference type="HOGENOM" id="CLU_670401_0_0_11"/>
<protein>
    <submittedName>
        <fullName evidence="8">Copper resistance D domain protein</fullName>
    </submittedName>
</protein>
<dbReference type="PANTHER" id="PTHR34820:SF4">
    <property type="entry name" value="INNER MEMBRANE PROTEIN YEBZ"/>
    <property type="match status" value="1"/>
</dbReference>
<dbReference type="GO" id="GO:0006825">
    <property type="term" value="P:copper ion transport"/>
    <property type="evidence" value="ECO:0007669"/>
    <property type="project" value="InterPro"/>
</dbReference>
<comment type="subcellular location">
    <subcellularLocation>
        <location evidence="1">Cell membrane</location>
        <topology evidence="1">Multi-pass membrane protein</topology>
    </subcellularLocation>
</comment>
<feature type="transmembrane region" description="Helical" evidence="6">
    <location>
        <begin position="360"/>
        <end position="381"/>
    </location>
</feature>
<dbReference type="Proteomes" id="UP000000851">
    <property type="component" value="Chromosome"/>
</dbReference>
<dbReference type="RefSeq" id="WP_012786272.1">
    <property type="nucleotide sequence ID" value="NC_013131.1"/>
</dbReference>
<keyword evidence="3 6" id="KW-0812">Transmembrane</keyword>
<feature type="transmembrane region" description="Helical" evidence="6">
    <location>
        <begin position="222"/>
        <end position="242"/>
    </location>
</feature>
<evidence type="ECO:0000256" key="4">
    <source>
        <dbReference type="ARBA" id="ARBA00022989"/>
    </source>
</evidence>
<feature type="transmembrane region" description="Helical" evidence="6">
    <location>
        <begin position="67"/>
        <end position="87"/>
    </location>
</feature>
<dbReference type="KEGG" id="cai:Caci_2060"/>
<proteinExistence type="predicted"/>
<keyword evidence="9" id="KW-1185">Reference proteome</keyword>
<dbReference type="InParanoid" id="C7QG02"/>
<feature type="domain" description="Copper resistance protein D" evidence="7">
    <location>
        <begin position="218"/>
        <end position="326"/>
    </location>
</feature>
<dbReference type="eggNOG" id="COG1276">
    <property type="taxonomic scope" value="Bacteria"/>
</dbReference>
<dbReference type="Pfam" id="PF05425">
    <property type="entry name" value="CopD"/>
    <property type="match status" value="1"/>
</dbReference>
<sequence>MLSAPVLAGAPAYLAAPAPSTPLGPFEDSAVSWASWATLMSFVGLVALALVVAAPARGAGERTARIVRTRLGWAAVVAGVLALPAVLTDQAHSASRTGYDYGAAWRGLFDGSGAGLLAGLETVLPFVAALLILPVVIRRALPARLVTGLRVAALILGVVGLVSTRIPTSLADNAGRTVFQTFMWILHLIGGGVWVGGLIGLVVLVAGSGLESGFWSPAIRRFSIAAMSCVAAISLSGLFLYWEHVDGPTQLLSTMYGRVLGVKLLIFGSLLALGAVNQFWLHPRIDALRAAGDERPLRTVLVRRFPAVVGVETVLILGLLFAASFLHGSARNQAFQADAAKHATGSVKKLPKLPQKEVSASTWIEGTAETAAVLVVTVAGYRFSGKLARRRVGRVRPAEG</sequence>
<dbReference type="STRING" id="479433.Caci_2060"/>
<name>C7QG02_CATAD</name>
<evidence type="ECO:0000313" key="8">
    <source>
        <dbReference type="EMBL" id="ACU70979.1"/>
    </source>
</evidence>
<dbReference type="PANTHER" id="PTHR34820">
    <property type="entry name" value="INNER MEMBRANE PROTEIN YEBZ"/>
    <property type="match status" value="1"/>
</dbReference>
<feature type="transmembrane region" description="Helical" evidence="6">
    <location>
        <begin position="145"/>
        <end position="164"/>
    </location>
</feature>
<feature type="transmembrane region" description="Helical" evidence="6">
    <location>
        <begin position="114"/>
        <end position="133"/>
    </location>
</feature>
<evidence type="ECO:0000259" key="7">
    <source>
        <dbReference type="Pfam" id="PF05425"/>
    </source>
</evidence>
<accession>C7QG02</accession>
<feature type="transmembrane region" description="Helical" evidence="6">
    <location>
        <begin position="184"/>
        <end position="210"/>
    </location>
</feature>
<evidence type="ECO:0000256" key="1">
    <source>
        <dbReference type="ARBA" id="ARBA00004651"/>
    </source>
</evidence>
<dbReference type="InterPro" id="IPR032694">
    <property type="entry name" value="CopC/D"/>
</dbReference>
<feature type="transmembrane region" description="Helical" evidence="6">
    <location>
        <begin position="305"/>
        <end position="326"/>
    </location>
</feature>
<keyword evidence="2" id="KW-1003">Cell membrane</keyword>
<dbReference type="GO" id="GO:0005886">
    <property type="term" value="C:plasma membrane"/>
    <property type="evidence" value="ECO:0007669"/>
    <property type="project" value="UniProtKB-SubCell"/>
</dbReference>
<feature type="transmembrane region" description="Helical" evidence="6">
    <location>
        <begin position="262"/>
        <end position="281"/>
    </location>
</feature>
<dbReference type="InterPro" id="IPR008457">
    <property type="entry name" value="Cu-R_CopD_dom"/>
</dbReference>
<evidence type="ECO:0000313" key="9">
    <source>
        <dbReference type="Proteomes" id="UP000000851"/>
    </source>
</evidence>
<evidence type="ECO:0000256" key="3">
    <source>
        <dbReference type="ARBA" id="ARBA00022692"/>
    </source>
</evidence>
<reference evidence="8 9" key="1">
    <citation type="journal article" date="2009" name="Stand. Genomic Sci.">
        <title>Complete genome sequence of Catenulispora acidiphila type strain (ID 139908).</title>
        <authorList>
            <person name="Copeland A."/>
            <person name="Lapidus A."/>
            <person name="Glavina Del Rio T."/>
            <person name="Nolan M."/>
            <person name="Lucas S."/>
            <person name="Chen F."/>
            <person name="Tice H."/>
            <person name="Cheng J.F."/>
            <person name="Bruce D."/>
            <person name="Goodwin L."/>
            <person name="Pitluck S."/>
            <person name="Mikhailova N."/>
            <person name="Pati A."/>
            <person name="Ivanova N."/>
            <person name="Mavromatis K."/>
            <person name="Chen A."/>
            <person name="Palaniappan K."/>
            <person name="Chain P."/>
            <person name="Land M."/>
            <person name="Hauser L."/>
            <person name="Chang Y.J."/>
            <person name="Jeffries C.D."/>
            <person name="Chertkov O."/>
            <person name="Brettin T."/>
            <person name="Detter J.C."/>
            <person name="Han C."/>
            <person name="Ali Z."/>
            <person name="Tindall B.J."/>
            <person name="Goker M."/>
            <person name="Bristow J."/>
            <person name="Eisen J.A."/>
            <person name="Markowitz V."/>
            <person name="Hugenholtz P."/>
            <person name="Kyrpides N.C."/>
            <person name="Klenk H.P."/>
        </authorList>
    </citation>
    <scope>NUCLEOTIDE SEQUENCE [LARGE SCALE GENOMIC DNA]</scope>
    <source>
        <strain evidence="9">DSM 44928 / JCM 14897 / NBRC 102108 / NRRL B-24433 / ID139908</strain>
    </source>
</reference>
<evidence type="ECO:0000256" key="5">
    <source>
        <dbReference type="ARBA" id="ARBA00023136"/>
    </source>
</evidence>
<dbReference type="EMBL" id="CP001700">
    <property type="protein sequence ID" value="ACU70979.1"/>
    <property type="molecule type" value="Genomic_DNA"/>
</dbReference>
<gene>
    <name evidence="8" type="ordered locus">Caci_2060</name>
</gene>
<evidence type="ECO:0000256" key="6">
    <source>
        <dbReference type="SAM" id="Phobius"/>
    </source>
</evidence>
<keyword evidence="4 6" id="KW-1133">Transmembrane helix</keyword>
<organism evidence="8 9">
    <name type="scientific">Catenulispora acidiphila (strain DSM 44928 / JCM 14897 / NBRC 102108 / NRRL B-24433 / ID139908)</name>
    <dbReference type="NCBI Taxonomy" id="479433"/>
    <lineage>
        <taxon>Bacteria</taxon>
        <taxon>Bacillati</taxon>
        <taxon>Actinomycetota</taxon>
        <taxon>Actinomycetes</taxon>
        <taxon>Catenulisporales</taxon>
        <taxon>Catenulisporaceae</taxon>
        <taxon>Catenulispora</taxon>
    </lineage>
</organism>
<keyword evidence="5 6" id="KW-0472">Membrane</keyword>
<evidence type="ECO:0000256" key="2">
    <source>
        <dbReference type="ARBA" id="ARBA00022475"/>
    </source>
</evidence>
<feature type="transmembrane region" description="Helical" evidence="6">
    <location>
        <begin position="33"/>
        <end position="55"/>
    </location>
</feature>